<dbReference type="AlphaFoldDB" id="A0AAD9CP31"/>
<keyword evidence="2" id="KW-1185">Reference proteome</keyword>
<evidence type="ECO:0000313" key="1">
    <source>
        <dbReference type="EMBL" id="KAK1904441.1"/>
    </source>
</evidence>
<sequence length="140" mass="16078">MDEDLLRLPVKRKNEEVSKEIVAQKGKVSKTESLCSFSQPEGVTEDSEDSDSASFFDIIEVEKGEEYSFQRIRSFLKATKGMRAVKIEDFFVDLQLFHDSANALMRRSEAFGQPVFCGPEKHRLKKILQKIREQTAKNDD</sequence>
<protein>
    <submittedName>
        <fullName evidence="1">DNA gyrase subunit A</fullName>
    </submittedName>
</protein>
<organism evidence="1 2">
    <name type="scientific">Dissostichus eleginoides</name>
    <name type="common">Patagonian toothfish</name>
    <name type="synonym">Dissostichus amissus</name>
    <dbReference type="NCBI Taxonomy" id="100907"/>
    <lineage>
        <taxon>Eukaryota</taxon>
        <taxon>Metazoa</taxon>
        <taxon>Chordata</taxon>
        <taxon>Craniata</taxon>
        <taxon>Vertebrata</taxon>
        <taxon>Euteleostomi</taxon>
        <taxon>Actinopterygii</taxon>
        <taxon>Neopterygii</taxon>
        <taxon>Teleostei</taxon>
        <taxon>Neoteleostei</taxon>
        <taxon>Acanthomorphata</taxon>
        <taxon>Eupercaria</taxon>
        <taxon>Perciformes</taxon>
        <taxon>Notothenioidei</taxon>
        <taxon>Nototheniidae</taxon>
        <taxon>Dissostichus</taxon>
    </lineage>
</organism>
<reference evidence="1" key="1">
    <citation type="submission" date="2023-04" db="EMBL/GenBank/DDBJ databases">
        <title>Chromosome-level genome of Chaenocephalus aceratus.</title>
        <authorList>
            <person name="Park H."/>
        </authorList>
    </citation>
    <scope>NUCLEOTIDE SEQUENCE</scope>
    <source>
        <strain evidence="1">DE</strain>
        <tissue evidence="1">Muscle</tissue>
    </source>
</reference>
<evidence type="ECO:0000313" key="2">
    <source>
        <dbReference type="Proteomes" id="UP001228049"/>
    </source>
</evidence>
<dbReference type="EMBL" id="JASDAP010000004">
    <property type="protein sequence ID" value="KAK1904441.1"/>
    <property type="molecule type" value="Genomic_DNA"/>
</dbReference>
<gene>
    <name evidence="1" type="ORF">KUDE01_011623</name>
</gene>
<accession>A0AAD9CP31</accession>
<dbReference type="Proteomes" id="UP001228049">
    <property type="component" value="Unassembled WGS sequence"/>
</dbReference>
<proteinExistence type="predicted"/>
<name>A0AAD9CP31_DISEL</name>
<comment type="caution">
    <text evidence="1">The sequence shown here is derived from an EMBL/GenBank/DDBJ whole genome shotgun (WGS) entry which is preliminary data.</text>
</comment>